<feature type="compositionally biased region" description="Low complexity" evidence="1">
    <location>
        <begin position="383"/>
        <end position="402"/>
    </location>
</feature>
<feature type="region of interest" description="Disordered" evidence="1">
    <location>
        <begin position="323"/>
        <end position="486"/>
    </location>
</feature>
<evidence type="ECO:0000259" key="2">
    <source>
        <dbReference type="PROSITE" id="PS50086"/>
    </source>
</evidence>
<feature type="compositionally biased region" description="Low complexity" evidence="1">
    <location>
        <begin position="576"/>
        <end position="590"/>
    </location>
</feature>
<feature type="region of interest" description="Disordered" evidence="1">
    <location>
        <begin position="265"/>
        <end position="295"/>
    </location>
</feature>
<keyword evidence="4" id="KW-1185">Reference proteome</keyword>
<dbReference type="Gene3D" id="1.10.8.270">
    <property type="entry name" value="putative rabgap domain of human tbc1 domain family member 14 like domains"/>
    <property type="match status" value="1"/>
</dbReference>
<dbReference type="InParanoid" id="Q5KC17"/>
<feature type="region of interest" description="Disordered" evidence="1">
    <location>
        <begin position="563"/>
        <end position="734"/>
    </location>
</feature>
<feature type="domain" description="Rab-GAP TBC" evidence="2">
    <location>
        <begin position="871"/>
        <end position="1056"/>
    </location>
</feature>
<dbReference type="PANTHER" id="PTHR47219">
    <property type="entry name" value="RAB GTPASE-ACTIVATING PROTEIN 1-LIKE"/>
    <property type="match status" value="1"/>
</dbReference>
<organism evidence="3 4">
    <name type="scientific">Cryptococcus deneoformans (strain JEC21 / ATCC MYA-565)</name>
    <name type="common">Cryptococcus neoformans var. neoformans serotype D</name>
    <dbReference type="NCBI Taxonomy" id="214684"/>
    <lineage>
        <taxon>Eukaryota</taxon>
        <taxon>Fungi</taxon>
        <taxon>Dikarya</taxon>
        <taxon>Basidiomycota</taxon>
        <taxon>Agaricomycotina</taxon>
        <taxon>Tremellomycetes</taxon>
        <taxon>Tremellales</taxon>
        <taxon>Cryptococcaceae</taxon>
        <taxon>Cryptococcus</taxon>
        <taxon>Cryptococcus neoformans species complex</taxon>
    </lineage>
</organism>
<dbReference type="SUPFAM" id="SSF47923">
    <property type="entry name" value="Ypt/Rab-GAP domain of gyp1p"/>
    <property type="match status" value="2"/>
</dbReference>
<name>Q5KC17_CRYD1</name>
<feature type="compositionally biased region" description="Low complexity" evidence="1">
    <location>
        <begin position="632"/>
        <end position="651"/>
    </location>
</feature>
<feature type="compositionally biased region" description="Polar residues" evidence="1">
    <location>
        <begin position="357"/>
        <end position="369"/>
    </location>
</feature>
<dbReference type="InterPro" id="IPR035969">
    <property type="entry name" value="Rab-GAP_TBC_sf"/>
</dbReference>
<dbReference type="VEuPathDB" id="FungiDB:CNI00620"/>
<dbReference type="PANTHER" id="PTHR47219:SF9">
    <property type="entry name" value="GTPASE ACTIVATING PROTEIN AND CENTROSOME-ASSOCIATED, ISOFORM B"/>
    <property type="match status" value="1"/>
</dbReference>
<feature type="compositionally biased region" description="Basic and acidic residues" evidence="1">
    <location>
        <begin position="405"/>
        <end position="416"/>
    </location>
</feature>
<evidence type="ECO:0000256" key="1">
    <source>
        <dbReference type="SAM" id="MobiDB-lite"/>
    </source>
</evidence>
<dbReference type="EMBL" id="AE017349">
    <property type="protein sequence ID" value="AAW45504.1"/>
    <property type="molecule type" value="Genomic_DNA"/>
</dbReference>
<feature type="compositionally biased region" description="Low complexity" evidence="1">
    <location>
        <begin position="429"/>
        <end position="450"/>
    </location>
</feature>
<feature type="compositionally biased region" description="Basic and acidic residues" evidence="1">
    <location>
        <begin position="191"/>
        <end position="202"/>
    </location>
</feature>
<dbReference type="GeneID" id="3259467"/>
<dbReference type="Pfam" id="PF00566">
    <property type="entry name" value="RabGAP-TBC"/>
    <property type="match status" value="1"/>
</dbReference>
<feature type="compositionally biased region" description="Pro residues" evidence="1">
    <location>
        <begin position="418"/>
        <end position="428"/>
    </location>
</feature>
<dbReference type="HOGENOM" id="CLU_278225_0_0_1"/>
<accession>Q5KC17</accession>
<proteinExistence type="predicted"/>
<dbReference type="Proteomes" id="UP000002149">
    <property type="component" value="Chromosome 9"/>
</dbReference>
<dbReference type="AlphaFoldDB" id="Q5KC17"/>
<dbReference type="Gene3D" id="1.10.472.80">
    <property type="entry name" value="Ypt/Rab-GAP domain of gyp1p, domain 3"/>
    <property type="match status" value="1"/>
</dbReference>
<feature type="compositionally biased region" description="Low complexity" evidence="1">
    <location>
        <begin position="148"/>
        <end position="166"/>
    </location>
</feature>
<dbReference type="InterPro" id="IPR050302">
    <property type="entry name" value="Rab_GAP_TBC_domain"/>
</dbReference>
<gene>
    <name evidence="3" type="ordered locus">CNI00620</name>
</gene>
<dbReference type="InterPro" id="IPR000195">
    <property type="entry name" value="Rab-GAP-TBC_dom"/>
</dbReference>
<feature type="compositionally biased region" description="Low complexity" evidence="1">
    <location>
        <begin position="600"/>
        <end position="614"/>
    </location>
</feature>
<dbReference type="SMART" id="SM00164">
    <property type="entry name" value="TBC"/>
    <property type="match status" value="1"/>
</dbReference>
<dbReference type="OMA" id="QDAFWIF"/>
<dbReference type="eggNOG" id="KOG2221">
    <property type="taxonomic scope" value="Eukaryota"/>
</dbReference>
<dbReference type="PROSITE" id="PS50086">
    <property type="entry name" value="TBC_RABGAP"/>
    <property type="match status" value="1"/>
</dbReference>
<feature type="compositionally biased region" description="Low complexity" evidence="1">
    <location>
        <begin position="690"/>
        <end position="716"/>
    </location>
</feature>
<reference evidence="3 4" key="1">
    <citation type="journal article" date="2005" name="Science">
        <title>The genome of the basidiomycetous yeast and human pathogen Cryptococcus neoformans.</title>
        <authorList>
            <person name="Loftus B.J."/>
            <person name="Fung E."/>
            <person name="Roncaglia P."/>
            <person name="Rowley D."/>
            <person name="Amedeo P."/>
            <person name="Bruno D."/>
            <person name="Vamathevan J."/>
            <person name="Miranda M."/>
            <person name="Anderson I.J."/>
            <person name="Fraser J.A."/>
            <person name="Allen J.E."/>
            <person name="Bosdet I.E."/>
            <person name="Brent M.R."/>
            <person name="Chiu R."/>
            <person name="Doering T.L."/>
            <person name="Donlin M.J."/>
            <person name="D'Souza C.A."/>
            <person name="Fox D.S."/>
            <person name="Grinberg V."/>
            <person name="Fu J."/>
            <person name="Fukushima M."/>
            <person name="Haas B.J."/>
            <person name="Huang J.C."/>
            <person name="Janbon G."/>
            <person name="Jones S.J."/>
            <person name="Koo H.L."/>
            <person name="Krzywinski M.I."/>
            <person name="Kwon-Chung J.K."/>
            <person name="Lengeler K.B."/>
            <person name="Maiti R."/>
            <person name="Marra M.A."/>
            <person name="Marra R.E."/>
            <person name="Mathewson C.A."/>
            <person name="Mitchell T.G."/>
            <person name="Pertea M."/>
            <person name="Riggs F.R."/>
            <person name="Salzberg S.L."/>
            <person name="Schein J.E."/>
            <person name="Shvartsbeyn A."/>
            <person name="Shin H."/>
            <person name="Shumway M."/>
            <person name="Specht C.A."/>
            <person name="Suh B.B."/>
            <person name="Tenney A."/>
            <person name="Utterback T.R."/>
            <person name="Wickes B.L."/>
            <person name="Wortman J.R."/>
            <person name="Wye N.H."/>
            <person name="Kronstad J.W."/>
            <person name="Lodge J.K."/>
            <person name="Heitman J."/>
            <person name="Davis R.W."/>
            <person name="Fraser C.M."/>
            <person name="Hyman R.W."/>
        </authorList>
    </citation>
    <scope>NUCLEOTIDE SEQUENCE [LARGE SCALE GENOMIC DNA]</scope>
    <source>
        <strain evidence="4">JEC21 / ATCC MYA-565</strain>
    </source>
</reference>
<sequence>MPYLDLRELNALTQLANRGGLGSAIALTDCVAEEPDQLMYIQNDHLIILRDLGDVLIASCEGVVGWVRRENLRFVTLASGSANVSPVLDKPQGESLPITVLTAPSPPPPTSPPQGIKPEQNDALDTPLIEFKRNSDPFELESEYPQISPALSLSSPGSSSPRSDSFFPPPRPPKSRYRQSPSSSVNGKAGDGGKEDRERKDSGTSNEDVGGIGGSMMDIPTRQPSPDLLSPSLPPDREESEYDSDRSWDIYGDYARESMYGPLMKIGERSPSSARGGGSPLHRTAGWSSEGEVDDENIKEKVVDALRSAQAVIAPEEVQKAKELKVDEMTPRGPDYPSPITPSALNVFEDTPKNPVVESQASEGTSSGEAAQAPVTAEPIEMVKTSSKCSSTNSCSVVTPVSENDDPHSSVHRDTKPIPTPAFIPPRHPNFSPSPSLSQSPFPSPSLNSPWMPGSPSSPHSITATRSAVEASRERQQEGRKSKGLTLVGRMNGDLSSAHGPVPITFLINKDGIPTAVPMPHGVQSTGAPGVGLGFPLPNQEKRVISPLASPVNLETPAMPAHIHPPAPGRSFTEPTARTTSPTTISSSLSGHDTVQDEIPIPSMRPRSRSFSSSVAKTLGVGRKSSTPSALSINTSNSQGSSSPSPNLQQSNHRKLFKSSFGPSTTSLSPQSPHSPGMSVLSRGNSTKHSVVSPIQPPASSQSATFPISSKSSKSSRPTKKMSSRTLPSPVSHKDFAEETVKADGMDFQLIHPQKSSFSPTGSPNLDTIYRISSSEFQGQRNAPKGAVEDLKRRPTMCSVSSSSAYSSRALYDTDEWGFLKEKSPTPEIFQSRSAPGNHRAIESKWLSITSSPLPANGPPKKVRKLVLEAGIPNSLRGKVWAWFMAKALLARVPGLYHELLEHDKRPEDERIEQDVLAAYPDHSIFAESNCPGQQDLRYILRAYSHFAPDGYRPEMALIAGALLIHCVAEDSFWLLSGLVNSVLKDFYGKEKVGLKIEAGVFEKLLSSAEPKLAKLFKEIGLQPVEFLGKWFGQLFIRCLPWPTALRVIDAVVCEGTRFLLVASLAVLSLSRDRLLRLPPNHDIILNYLHNLPQDSLLLPAHFMKACEEIKFEEKEYRKIRNAMEKDHVPLAWMKEA</sequence>
<evidence type="ECO:0000313" key="4">
    <source>
        <dbReference type="Proteomes" id="UP000002149"/>
    </source>
</evidence>
<feature type="region of interest" description="Disordered" evidence="1">
    <location>
        <begin position="148"/>
        <end position="247"/>
    </location>
</feature>
<protein>
    <submittedName>
        <fullName evidence="3">Rab GTPase activator, putative</fullName>
    </submittedName>
</protein>
<dbReference type="OrthoDB" id="159449at2759"/>
<dbReference type="PaxDb" id="214684-Q5KC17"/>
<dbReference type="GO" id="GO:0031267">
    <property type="term" value="F:small GTPase binding"/>
    <property type="evidence" value="ECO:0000318"/>
    <property type="project" value="GO_Central"/>
</dbReference>
<feature type="compositionally biased region" description="Polar residues" evidence="1">
    <location>
        <begin position="661"/>
        <end position="674"/>
    </location>
</feature>
<dbReference type="STRING" id="214684.Q5KC17"/>
<feature type="compositionally biased region" description="Basic and acidic residues" evidence="1">
    <location>
        <begin position="471"/>
        <end position="481"/>
    </location>
</feature>
<dbReference type="GO" id="GO:0005096">
    <property type="term" value="F:GTPase activator activity"/>
    <property type="evidence" value="ECO:0000318"/>
    <property type="project" value="GO_Central"/>
</dbReference>
<dbReference type="KEGG" id="cne:CNI00620"/>
<feature type="region of interest" description="Disordered" evidence="1">
    <location>
        <begin position="97"/>
        <end position="121"/>
    </location>
</feature>
<evidence type="ECO:0000313" key="3">
    <source>
        <dbReference type="EMBL" id="AAW45504.1"/>
    </source>
</evidence>
<dbReference type="FunFam" id="1.10.472.80:FF:000128">
    <property type="entry name" value="Rab GTPase activator"/>
    <property type="match status" value="1"/>
</dbReference>
<dbReference type="RefSeq" id="XP_572811.1">
    <property type="nucleotide sequence ID" value="XM_572811.2"/>
</dbReference>
<feature type="compositionally biased region" description="Polar residues" evidence="1">
    <location>
        <begin position="455"/>
        <end position="466"/>
    </location>
</feature>